<keyword evidence="1" id="KW-0472">Membrane</keyword>
<keyword evidence="1" id="KW-0812">Transmembrane</keyword>
<comment type="caution">
    <text evidence="2">The sequence shown here is derived from an EMBL/GenBank/DDBJ whole genome shotgun (WGS) entry which is preliminary data.</text>
</comment>
<keyword evidence="3" id="KW-1185">Reference proteome</keyword>
<dbReference type="EMBL" id="JBHMDO010000008">
    <property type="protein sequence ID" value="MFB9324986.1"/>
    <property type="molecule type" value="Genomic_DNA"/>
</dbReference>
<accession>A0ABV5KK66</accession>
<sequence>MATVDRKLVKNYFTRVFPKWAILLAIVGILVLMGSPVFGIILLAIAGAGMYFQYFGKTAATDQQVDEAIRIDCQAAIERGRDKVGIVAEMELKEPILITGAYYKYVNKDTKLMYKRGADGKLRFSLGQVTVFYITEHQVYCYTRIVDFTNGDTFSETTDEYFYRDIVSVATLSEKVQITDSKGNPVFNKKTKEQEIHDVEVFKLTTSGGTSISAYIQDRTAMKERKGSMDISKVEEQIKAMRNILREKKVG</sequence>
<keyword evidence="1" id="KW-1133">Transmembrane helix</keyword>
<feature type="transmembrane region" description="Helical" evidence="1">
    <location>
        <begin position="20"/>
        <end position="45"/>
    </location>
</feature>
<dbReference type="Proteomes" id="UP001589747">
    <property type="component" value="Unassembled WGS sequence"/>
</dbReference>
<evidence type="ECO:0000256" key="1">
    <source>
        <dbReference type="SAM" id="Phobius"/>
    </source>
</evidence>
<dbReference type="RefSeq" id="WP_377489953.1">
    <property type="nucleotide sequence ID" value="NZ_JBHMDO010000008.1"/>
</dbReference>
<reference evidence="2 3" key="1">
    <citation type="submission" date="2024-09" db="EMBL/GenBank/DDBJ databases">
        <authorList>
            <person name="Sun Q."/>
            <person name="Mori K."/>
        </authorList>
    </citation>
    <scope>NUCLEOTIDE SEQUENCE [LARGE SCALE GENOMIC DNA]</scope>
    <source>
        <strain evidence="2 3">TISTR 2452</strain>
    </source>
</reference>
<evidence type="ECO:0000313" key="3">
    <source>
        <dbReference type="Proteomes" id="UP001589747"/>
    </source>
</evidence>
<proteinExistence type="predicted"/>
<organism evidence="2 3">
    <name type="scientific">Paenibacillus aurantiacus</name>
    <dbReference type="NCBI Taxonomy" id="1936118"/>
    <lineage>
        <taxon>Bacteria</taxon>
        <taxon>Bacillati</taxon>
        <taxon>Bacillota</taxon>
        <taxon>Bacilli</taxon>
        <taxon>Bacillales</taxon>
        <taxon>Paenibacillaceae</taxon>
        <taxon>Paenibacillus</taxon>
    </lineage>
</organism>
<protein>
    <submittedName>
        <fullName evidence="2">Uncharacterized protein</fullName>
    </submittedName>
</protein>
<name>A0ABV5KK66_9BACL</name>
<gene>
    <name evidence="2" type="ORF">ACFFSY_03505</name>
</gene>
<evidence type="ECO:0000313" key="2">
    <source>
        <dbReference type="EMBL" id="MFB9324986.1"/>
    </source>
</evidence>